<gene>
    <name evidence="2" type="ORF">M231_05743</name>
</gene>
<sequence length="548" mass="59691">MNITLDDLSPVISYVSASNGWKSQQTDSGLSSYFQSTFHSTTTDGDSASVTFNGTACYFYGSTWDNHGAYSAKVDDQPVQLFLGYSADRIFQTPIFVATGLAADKEHTVILTNLPSQTSPPANATVQWFLDIDYVIITTATTDKVFTNIFDDSHPSFTYDNTWVAQTNVVKPPYYDLTSHLSPASQAIAHFQFNGSSVGLYGGVNFNHGNYSVSLDGGPTQLYNGSHFELVDTLLYLATSLSEGPHSLTITNVISGSNNALDIDYALVNSTIDPTNSKSNSTITSDTSPNGNNHHNHAGAIAGGIIGGLSLLGLIGILIWYILRRERIVNKIDLTTSSIEYNGEEVKPFPVPERQNISWSSNHSTNMSTTQLSGISNNMSTTQIPGMSNEMITGVPNGMNTSQILSNKSNMIRYLNSNSSTNNDDESIIGGDTRQTNERQVELHLNIPPPPLSTTTSYLHSNSNPNSNRQSIQHLTSSRQSYFQTSTSTSSMTDPDSPIQAQVKGALTATVQTTRPVYREGLNVVEHERREMEGIDLPPDYAQVARRS</sequence>
<organism evidence="2 3">
    <name type="scientific">Tremella mesenterica</name>
    <name type="common">Jelly fungus</name>
    <dbReference type="NCBI Taxonomy" id="5217"/>
    <lineage>
        <taxon>Eukaryota</taxon>
        <taxon>Fungi</taxon>
        <taxon>Dikarya</taxon>
        <taxon>Basidiomycota</taxon>
        <taxon>Agaricomycotina</taxon>
        <taxon>Tremellomycetes</taxon>
        <taxon>Tremellales</taxon>
        <taxon>Tremellaceae</taxon>
        <taxon>Tremella</taxon>
    </lineage>
</organism>
<evidence type="ECO:0000313" key="2">
    <source>
        <dbReference type="EMBL" id="RXK36979.1"/>
    </source>
</evidence>
<dbReference type="Proteomes" id="UP000289152">
    <property type="component" value="Unassembled WGS sequence"/>
</dbReference>
<reference evidence="2 3" key="1">
    <citation type="submission" date="2016-06" db="EMBL/GenBank/DDBJ databases">
        <title>Evolution of pathogenesis and genome organization in the Tremellales.</title>
        <authorList>
            <person name="Cuomo C."/>
            <person name="Litvintseva A."/>
            <person name="Heitman J."/>
            <person name="Chen Y."/>
            <person name="Sun S."/>
            <person name="Springer D."/>
            <person name="Dromer F."/>
            <person name="Young S."/>
            <person name="Zeng Q."/>
            <person name="Chapman S."/>
            <person name="Gujja S."/>
            <person name="Saif S."/>
            <person name="Birren B."/>
        </authorList>
    </citation>
    <scope>NUCLEOTIDE SEQUENCE [LARGE SCALE GENOMIC DNA]</scope>
    <source>
        <strain evidence="2 3">ATCC 28783</strain>
    </source>
</reference>
<accession>A0A4Q1BHA7</accession>
<dbReference type="OrthoDB" id="2563669at2759"/>
<keyword evidence="3" id="KW-1185">Reference proteome</keyword>
<dbReference type="Gene3D" id="2.60.120.260">
    <property type="entry name" value="Galactose-binding domain-like"/>
    <property type="match status" value="2"/>
</dbReference>
<feature type="transmembrane region" description="Helical" evidence="1">
    <location>
        <begin position="298"/>
        <end position="323"/>
    </location>
</feature>
<dbReference type="EMBL" id="SDIL01000081">
    <property type="protein sequence ID" value="RXK36979.1"/>
    <property type="molecule type" value="Genomic_DNA"/>
</dbReference>
<dbReference type="VEuPathDB" id="FungiDB:TREMEDRAFT_58390"/>
<protein>
    <submittedName>
        <fullName evidence="2">Uncharacterized protein</fullName>
    </submittedName>
</protein>
<comment type="caution">
    <text evidence="2">The sequence shown here is derived from an EMBL/GenBank/DDBJ whole genome shotgun (WGS) entry which is preliminary data.</text>
</comment>
<dbReference type="InParanoid" id="A0A4Q1BHA7"/>
<keyword evidence="1" id="KW-0812">Transmembrane</keyword>
<keyword evidence="1" id="KW-0472">Membrane</keyword>
<evidence type="ECO:0000256" key="1">
    <source>
        <dbReference type="SAM" id="Phobius"/>
    </source>
</evidence>
<keyword evidence="1" id="KW-1133">Transmembrane helix</keyword>
<name>A0A4Q1BHA7_TREME</name>
<dbReference type="AlphaFoldDB" id="A0A4Q1BHA7"/>
<evidence type="ECO:0000313" key="3">
    <source>
        <dbReference type="Proteomes" id="UP000289152"/>
    </source>
</evidence>
<proteinExistence type="predicted"/>